<protein>
    <submittedName>
        <fullName evidence="2">Uncharacterized protein</fullName>
    </submittedName>
</protein>
<evidence type="ECO:0000256" key="1">
    <source>
        <dbReference type="SAM" id="MobiDB-lite"/>
    </source>
</evidence>
<evidence type="ECO:0000313" key="2">
    <source>
        <dbReference type="EMBL" id="NVI06814.1"/>
    </source>
</evidence>
<gene>
    <name evidence="2" type="ORF">FSB64_24245</name>
</gene>
<feature type="region of interest" description="Disordered" evidence="1">
    <location>
        <begin position="28"/>
        <end position="49"/>
    </location>
</feature>
<organism evidence="2 3">
    <name type="scientific">Paraburkholderia youngii</name>
    <dbReference type="NCBI Taxonomy" id="2782701"/>
    <lineage>
        <taxon>Bacteria</taxon>
        <taxon>Pseudomonadati</taxon>
        <taxon>Pseudomonadota</taxon>
        <taxon>Betaproteobacteria</taxon>
        <taxon>Burkholderiales</taxon>
        <taxon>Burkholderiaceae</taxon>
        <taxon>Paraburkholderia</taxon>
    </lineage>
</organism>
<keyword evidence="3" id="KW-1185">Reference proteome</keyword>
<evidence type="ECO:0000313" key="3">
    <source>
        <dbReference type="Proteomes" id="UP000821598"/>
    </source>
</evidence>
<accession>A0ABX2NQU5</accession>
<proteinExistence type="predicted"/>
<reference evidence="2 3" key="1">
    <citation type="submission" date="2019-08" db="EMBL/GenBank/DDBJ databases">
        <title>Paraburkholderia simonii sp. nov. and P. youngii sp. nov. Brazilian and Mexican Mimosa-associated rhizobia.</title>
        <authorList>
            <person name="Mavima L."/>
            <person name="Beukes C.W."/>
            <person name="Palmer M."/>
            <person name="De Meyer S.E."/>
            <person name="James E.K."/>
            <person name="Maluk M."/>
            <person name="Avontuur J.R."/>
            <person name="Chan W.Y."/>
            <person name="Venter S.N."/>
            <person name="Steenkamp E.T."/>
        </authorList>
    </citation>
    <scope>NUCLEOTIDE SEQUENCE [LARGE SCALE GENOMIC DNA]</scope>
    <source>
        <strain evidence="2 3">JPY454</strain>
    </source>
</reference>
<feature type="compositionally biased region" description="Polar residues" evidence="1">
    <location>
        <begin position="33"/>
        <end position="44"/>
    </location>
</feature>
<name>A0ABX2NQU5_9BURK</name>
<dbReference type="Proteomes" id="UP000821598">
    <property type="component" value="Unassembled WGS sequence"/>
</dbReference>
<sequence length="113" mass="12001">MSEFPLTSRRGFLRTAAALLPADGLAGCEGGKQPSSEIAQQGGQPASDAAPLAEVEYKPRFFDAREWAFLQAAVDRLIPADAYGPIYGATGAIAIALWVRVRPTKVLSPNTKV</sequence>
<dbReference type="EMBL" id="VOMC01000027">
    <property type="protein sequence ID" value="NVI06814.1"/>
    <property type="molecule type" value="Genomic_DNA"/>
</dbReference>
<dbReference type="PROSITE" id="PS51318">
    <property type="entry name" value="TAT"/>
    <property type="match status" value="1"/>
</dbReference>
<dbReference type="InterPro" id="IPR006311">
    <property type="entry name" value="TAT_signal"/>
</dbReference>
<comment type="caution">
    <text evidence="2">The sequence shown here is derived from an EMBL/GenBank/DDBJ whole genome shotgun (WGS) entry which is preliminary data.</text>
</comment>